<reference evidence="1" key="1">
    <citation type="submission" date="2021-03" db="EMBL/GenBank/DDBJ databases">
        <title>Draft genome sequence of rust myrtle Austropuccinia psidii MF-1, a brazilian biotype.</title>
        <authorList>
            <person name="Quecine M.C."/>
            <person name="Pachon D.M.R."/>
            <person name="Bonatelli M.L."/>
            <person name="Correr F.H."/>
            <person name="Franceschini L.M."/>
            <person name="Leite T.F."/>
            <person name="Margarido G.R.A."/>
            <person name="Almeida C.A."/>
            <person name="Ferrarezi J.A."/>
            <person name="Labate C.A."/>
        </authorList>
    </citation>
    <scope>NUCLEOTIDE SEQUENCE</scope>
    <source>
        <strain evidence="1">MF-1</strain>
    </source>
</reference>
<gene>
    <name evidence="1" type="ORF">O181_025004</name>
</gene>
<dbReference type="AlphaFoldDB" id="A0A9Q3H078"/>
<dbReference type="PANTHER" id="PTHR11439">
    <property type="entry name" value="GAG-POL-RELATED RETROTRANSPOSON"/>
    <property type="match status" value="1"/>
</dbReference>
<evidence type="ECO:0000313" key="2">
    <source>
        <dbReference type="Proteomes" id="UP000765509"/>
    </source>
</evidence>
<accession>A0A9Q3H078</accession>
<keyword evidence="2" id="KW-1185">Reference proteome</keyword>
<sequence length="249" mass="28262">MDGSQDVKTPCNGNLLKELESVGDPVRITTFQQAIGILNYLAQHTRPDISYTVNALLRHTAHPTNKHWVALKHPLRYPKGSSGLCLHYKRAISEEHDVIGKKQSFVAQLTTEAEFISMNICTKQLRWMTYLLQELNQKLTPPIIYNDNSRAVIISSKASLNPNTKHIEIQYQYVRDLVVKKCLTIRQVGTNSMTADALTKPLGIQKNRQQVMSAAPTILPTGDHSSSDDECYWTKIITLTWDNWVQWSC</sequence>
<name>A0A9Q3H078_9BASI</name>
<evidence type="ECO:0000313" key="1">
    <source>
        <dbReference type="EMBL" id="MBW0485289.1"/>
    </source>
</evidence>
<evidence type="ECO:0008006" key="3">
    <source>
        <dbReference type="Google" id="ProtNLM"/>
    </source>
</evidence>
<dbReference type="EMBL" id="AVOT02008093">
    <property type="protein sequence ID" value="MBW0485289.1"/>
    <property type="molecule type" value="Genomic_DNA"/>
</dbReference>
<dbReference type="CDD" id="cd09272">
    <property type="entry name" value="RNase_HI_RT_Ty1"/>
    <property type="match status" value="1"/>
</dbReference>
<dbReference type="Proteomes" id="UP000765509">
    <property type="component" value="Unassembled WGS sequence"/>
</dbReference>
<comment type="caution">
    <text evidence="1">The sequence shown here is derived from an EMBL/GenBank/DDBJ whole genome shotgun (WGS) entry which is preliminary data.</text>
</comment>
<dbReference type="PANTHER" id="PTHR11439:SF467">
    <property type="entry name" value="INTEGRASE CATALYTIC DOMAIN-CONTAINING PROTEIN"/>
    <property type="match status" value="1"/>
</dbReference>
<dbReference type="OrthoDB" id="1421472at2759"/>
<organism evidence="1 2">
    <name type="scientific">Austropuccinia psidii MF-1</name>
    <dbReference type="NCBI Taxonomy" id="1389203"/>
    <lineage>
        <taxon>Eukaryota</taxon>
        <taxon>Fungi</taxon>
        <taxon>Dikarya</taxon>
        <taxon>Basidiomycota</taxon>
        <taxon>Pucciniomycotina</taxon>
        <taxon>Pucciniomycetes</taxon>
        <taxon>Pucciniales</taxon>
        <taxon>Sphaerophragmiaceae</taxon>
        <taxon>Austropuccinia</taxon>
    </lineage>
</organism>
<protein>
    <recommendedName>
        <fullName evidence="3">Reverse transcriptase Ty1/copia-type domain-containing protein</fullName>
    </recommendedName>
</protein>
<proteinExistence type="predicted"/>